<reference evidence="6" key="1">
    <citation type="submission" date="2014-09" db="EMBL/GenBank/DDBJ databases">
        <title>Draft genome sequence of an oleaginous Mucoromycotina fungus Mucor ambiguus NBRC6742.</title>
        <authorList>
            <person name="Takeda I."/>
            <person name="Yamane N."/>
            <person name="Morita T."/>
            <person name="Tamano K."/>
            <person name="Machida M."/>
            <person name="Baker S."/>
            <person name="Koike H."/>
        </authorList>
    </citation>
    <scope>NUCLEOTIDE SEQUENCE</scope>
    <source>
        <strain evidence="6">NBRC 6742</strain>
    </source>
</reference>
<evidence type="ECO:0008006" key="8">
    <source>
        <dbReference type="Google" id="ProtNLM"/>
    </source>
</evidence>
<dbReference type="CDD" id="cd06224">
    <property type="entry name" value="REM"/>
    <property type="match status" value="1"/>
</dbReference>
<dbReference type="InterPro" id="IPR036964">
    <property type="entry name" value="RASGEF_cat_dom_sf"/>
</dbReference>
<dbReference type="Pfam" id="PF00617">
    <property type="entry name" value="RasGEF"/>
    <property type="match status" value="1"/>
</dbReference>
<evidence type="ECO:0000256" key="1">
    <source>
        <dbReference type="ARBA" id="ARBA00022658"/>
    </source>
</evidence>
<accession>A0A0C9MJB5</accession>
<dbReference type="GO" id="GO:0005525">
    <property type="term" value="F:GTP binding"/>
    <property type="evidence" value="ECO:0007669"/>
    <property type="project" value="InterPro"/>
</dbReference>
<dbReference type="GO" id="GO:0005085">
    <property type="term" value="F:guanyl-nucleotide exchange factor activity"/>
    <property type="evidence" value="ECO:0007669"/>
    <property type="project" value="UniProtKB-KW"/>
</dbReference>
<dbReference type="OrthoDB" id="546434at2759"/>
<dbReference type="GO" id="GO:0007265">
    <property type="term" value="P:Ras protein signal transduction"/>
    <property type="evidence" value="ECO:0007669"/>
    <property type="project" value="TreeGrafter"/>
</dbReference>
<sequence length="930" mass="104175">MWFAKKSTHTQQDDTFSTRASALMDRLNKPLPPIIGGQRCMANNAETLVIVVSGGPNVGKSTFIRFGLQNLVAKHDSNRPDLQCHHTKILIDGTNYPIDVIELNGSNIADLINHKIPLIHGGIVCYDTTDRDSLDCIPDLLDFYLSRNIPTKLVGLKADLPATATCQIDPNLVQQIVDLFALEHYTVDAFSEGGAQQMQNVYKSLLRLNYPLLNQKEEMLKEEIKPSVCVNESPGFVYAPTITTAAGTGNTAAETIEVGTTSASKADPDKEFACHNHIASTFSSSQHMVNRRATNISYHAYLGSRRGSKDSSESFGIGLTSEDVVDRLLSIEYNKTDENIIPIFLTFFRKFMKPYELVKMLVDRFENDGLASNASSPTDLQKSIFSLWLSHYWNDFYGPHARKHIILFLDRISKYEYLTPICDSLAPLVVREPPSYDPDKSWGFIDDEDDNAFESLDDSRLSWPATHVSTKRRNEKKDSAYASGTFSVSSYIHHHQPTPPSPLSSPTTDEQFLLKRLSNNNNSYTFRNSHQQPVSTATEAPLISPNLNRLLRSSSHRKVVTHSESHPNLRSSYATASNNKGPLSASNNEGSCELPRRAEFAGGLINIDNVAKPKNHYTPSFKITASIASTRTGGGWTSSLGTQLLASSFISSFRQHRSDKDQSSYNYKVFMKATDVTIADQLTWIEAELFSRIKPREFIRNIWSSSGSNDSSSFMESSSNNTVTASIAHFNFISAWVVTMIITQTRLNKRVSVLEKFMSIAVALRNHNNYNSLMAILAGINSASILRLKQTRQAVSTKKVFKQFQSLERLMSTDKSFSSYRMALKATSAPGIPYLGIHNQDLVSLAEANKDFRADGTIHWEKFRLMGETIMATMKFKYPGYSIEPDTQILTFIADSYILSEDEQYKRSVLIEPRLASSSTNRIRDLWLRM</sequence>
<dbReference type="Gene3D" id="1.20.870.10">
    <property type="entry name" value="Son of sevenless (SoS) protein Chain: S domain 1"/>
    <property type="match status" value="1"/>
</dbReference>
<dbReference type="EMBL" id="DF836304">
    <property type="protein sequence ID" value="GAN01988.1"/>
    <property type="molecule type" value="Genomic_DNA"/>
</dbReference>
<dbReference type="SUPFAM" id="SSF48366">
    <property type="entry name" value="Ras GEF"/>
    <property type="match status" value="1"/>
</dbReference>
<feature type="region of interest" description="Disordered" evidence="3">
    <location>
        <begin position="555"/>
        <end position="591"/>
    </location>
</feature>
<dbReference type="AlphaFoldDB" id="A0A0C9MJB5"/>
<keyword evidence="7" id="KW-1185">Reference proteome</keyword>
<feature type="domain" description="Ras-GEF" evidence="4">
    <location>
        <begin position="674"/>
        <end position="914"/>
    </location>
</feature>
<dbReference type="Proteomes" id="UP000053815">
    <property type="component" value="Unassembled WGS sequence"/>
</dbReference>
<dbReference type="InterPro" id="IPR001895">
    <property type="entry name" value="RASGEF_cat_dom"/>
</dbReference>
<dbReference type="STRING" id="91626.A0A0C9MJB5"/>
<dbReference type="PROSITE" id="PS50212">
    <property type="entry name" value="RASGEF_NTER"/>
    <property type="match status" value="1"/>
</dbReference>
<proteinExistence type="predicted"/>
<dbReference type="GO" id="GO:0003924">
    <property type="term" value="F:GTPase activity"/>
    <property type="evidence" value="ECO:0007669"/>
    <property type="project" value="InterPro"/>
</dbReference>
<dbReference type="InterPro" id="IPR023578">
    <property type="entry name" value="Ras_GEF_dom_sf"/>
</dbReference>
<dbReference type="Gene3D" id="1.10.840.10">
    <property type="entry name" value="Ras guanine-nucleotide exchange factors catalytic domain"/>
    <property type="match status" value="1"/>
</dbReference>
<organism evidence="6">
    <name type="scientific">Mucor ambiguus</name>
    <dbReference type="NCBI Taxonomy" id="91626"/>
    <lineage>
        <taxon>Eukaryota</taxon>
        <taxon>Fungi</taxon>
        <taxon>Fungi incertae sedis</taxon>
        <taxon>Mucoromycota</taxon>
        <taxon>Mucoromycotina</taxon>
        <taxon>Mucoromycetes</taxon>
        <taxon>Mucorales</taxon>
        <taxon>Mucorineae</taxon>
        <taxon>Mucoraceae</taxon>
        <taxon>Mucor</taxon>
    </lineage>
</organism>
<evidence type="ECO:0000256" key="3">
    <source>
        <dbReference type="SAM" id="MobiDB-lite"/>
    </source>
</evidence>
<dbReference type="InterPro" id="IPR008937">
    <property type="entry name" value="Ras-like_GEF"/>
</dbReference>
<evidence type="ECO:0000313" key="6">
    <source>
        <dbReference type="EMBL" id="GAN01988.1"/>
    </source>
</evidence>
<dbReference type="PANTHER" id="PTHR23113:SF348">
    <property type="entry name" value="GUANYL-NUCLEOTIDE EXCHANGE FACTOR RASGEF, PUTATIVE (AFU_ORTHOLOGUE AFUA_1G04700)-RELATED"/>
    <property type="match status" value="1"/>
</dbReference>
<dbReference type="PROSITE" id="PS50009">
    <property type="entry name" value="RASGEF_CAT"/>
    <property type="match status" value="1"/>
</dbReference>
<evidence type="ECO:0000256" key="2">
    <source>
        <dbReference type="PROSITE-ProRule" id="PRU00168"/>
    </source>
</evidence>
<feature type="compositionally biased region" description="Polar residues" evidence="3">
    <location>
        <begin position="568"/>
        <end position="590"/>
    </location>
</feature>
<dbReference type="SMART" id="SM00147">
    <property type="entry name" value="RasGEF"/>
    <property type="match status" value="1"/>
</dbReference>
<dbReference type="SUPFAM" id="SSF52540">
    <property type="entry name" value="P-loop containing nucleoside triphosphate hydrolases"/>
    <property type="match status" value="1"/>
</dbReference>
<dbReference type="InterPro" id="IPR001806">
    <property type="entry name" value="Small_GTPase"/>
</dbReference>
<gene>
    <name evidence="6" type="ORF">MAM1_0015d01427</name>
</gene>
<dbReference type="InterPro" id="IPR000651">
    <property type="entry name" value="Ras-like_Gua-exchang_fac_N"/>
</dbReference>
<dbReference type="InterPro" id="IPR027417">
    <property type="entry name" value="P-loop_NTPase"/>
</dbReference>
<evidence type="ECO:0000259" key="4">
    <source>
        <dbReference type="PROSITE" id="PS50009"/>
    </source>
</evidence>
<dbReference type="GO" id="GO:0005886">
    <property type="term" value="C:plasma membrane"/>
    <property type="evidence" value="ECO:0007669"/>
    <property type="project" value="TreeGrafter"/>
</dbReference>
<protein>
    <recommendedName>
        <fullName evidence="8">Ras GEF</fullName>
    </recommendedName>
</protein>
<dbReference type="Gene3D" id="3.40.50.300">
    <property type="entry name" value="P-loop containing nucleotide triphosphate hydrolases"/>
    <property type="match status" value="1"/>
</dbReference>
<evidence type="ECO:0000313" key="7">
    <source>
        <dbReference type="Proteomes" id="UP000053815"/>
    </source>
</evidence>
<dbReference type="Pfam" id="PF00071">
    <property type="entry name" value="Ras"/>
    <property type="match status" value="1"/>
</dbReference>
<evidence type="ECO:0000259" key="5">
    <source>
        <dbReference type="PROSITE" id="PS50212"/>
    </source>
</evidence>
<keyword evidence="1 2" id="KW-0344">Guanine-nucleotide releasing factor</keyword>
<feature type="domain" description="N-terminal Ras-GEF" evidence="5">
    <location>
        <begin position="312"/>
        <end position="433"/>
    </location>
</feature>
<name>A0A0C9MJB5_9FUNG</name>
<dbReference type="PANTHER" id="PTHR23113">
    <property type="entry name" value="GUANINE NUCLEOTIDE EXCHANGE FACTOR"/>
    <property type="match status" value="1"/>
</dbReference>
<dbReference type="Pfam" id="PF00618">
    <property type="entry name" value="RasGEF_N"/>
    <property type="match status" value="1"/>
</dbReference>
<dbReference type="CDD" id="cd00155">
    <property type="entry name" value="RasGEF"/>
    <property type="match status" value="1"/>
</dbReference>